<dbReference type="OrthoDB" id="6501901at2"/>
<dbReference type="InterPro" id="IPR043129">
    <property type="entry name" value="ATPase_NBD"/>
</dbReference>
<evidence type="ECO:0000256" key="1">
    <source>
        <dbReference type="ARBA" id="ARBA00002486"/>
    </source>
</evidence>
<dbReference type="AlphaFoldDB" id="A0A1A5YN79"/>
<name>A0A1A5YN79_9BACL</name>
<evidence type="ECO:0000313" key="4">
    <source>
        <dbReference type="EMBL" id="OBR67013.1"/>
    </source>
</evidence>
<dbReference type="InterPro" id="IPR036388">
    <property type="entry name" value="WH-like_DNA-bd_sf"/>
</dbReference>
<comment type="caution">
    <text evidence="4">The sequence shown here is derived from an EMBL/GenBank/DDBJ whole genome shotgun (WGS) entry which is preliminary data.</text>
</comment>
<comment type="function">
    <text evidence="1">Transcriptional repressor of xylose-utilizing enzymes.</text>
</comment>
<dbReference type="InterPro" id="IPR036390">
    <property type="entry name" value="WH_DNA-bd_sf"/>
</dbReference>
<keyword evidence="3" id="KW-0119">Carbohydrate metabolism</keyword>
<keyword evidence="3" id="KW-0859">Xylose metabolism</keyword>
<comment type="similarity">
    <text evidence="2">Belongs to the ROK (NagC/XylR) family.</text>
</comment>
<evidence type="ECO:0000256" key="3">
    <source>
        <dbReference type="ARBA" id="ARBA00022629"/>
    </source>
</evidence>
<protein>
    <submittedName>
        <fullName evidence="4">Transcriptional regulator</fullName>
    </submittedName>
</protein>
<dbReference type="STRING" id="1844972.A7K91_19680"/>
<dbReference type="EMBL" id="LYPA01000041">
    <property type="protein sequence ID" value="OBR67013.1"/>
    <property type="molecule type" value="Genomic_DNA"/>
</dbReference>
<dbReference type="PANTHER" id="PTHR18964">
    <property type="entry name" value="ROK (REPRESSOR, ORF, KINASE) FAMILY"/>
    <property type="match status" value="1"/>
</dbReference>
<dbReference type="SUPFAM" id="SSF46785">
    <property type="entry name" value="Winged helix' DNA-binding domain"/>
    <property type="match status" value="1"/>
</dbReference>
<dbReference type="PANTHER" id="PTHR18964:SF149">
    <property type="entry name" value="BIFUNCTIONAL UDP-N-ACETYLGLUCOSAMINE 2-EPIMERASE_N-ACETYLMANNOSAMINE KINASE"/>
    <property type="match status" value="1"/>
</dbReference>
<accession>A0A1A5YN79</accession>
<dbReference type="Gene3D" id="3.30.420.40">
    <property type="match status" value="2"/>
</dbReference>
<dbReference type="GO" id="GO:0042732">
    <property type="term" value="P:D-xylose metabolic process"/>
    <property type="evidence" value="ECO:0007669"/>
    <property type="project" value="UniProtKB-KW"/>
</dbReference>
<dbReference type="Pfam" id="PF00480">
    <property type="entry name" value="ROK"/>
    <property type="match status" value="1"/>
</dbReference>
<organism evidence="4 5">
    <name type="scientific">Paenibacillus oryzae</name>
    <dbReference type="NCBI Taxonomy" id="1844972"/>
    <lineage>
        <taxon>Bacteria</taxon>
        <taxon>Bacillati</taxon>
        <taxon>Bacillota</taxon>
        <taxon>Bacilli</taxon>
        <taxon>Bacillales</taxon>
        <taxon>Paenibacillaceae</taxon>
        <taxon>Paenibacillus</taxon>
    </lineage>
</organism>
<dbReference type="Proteomes" id="UP000092024">
    <property type="component" value="Unassembled WGS sequence"/>
</dbReference>
<sequence>MANANLMKEMNLNHVRQVMRREETATKPQLAALTKLSVVTINSLVKELHEYGEIIEDEITQSSGGRPALTYRYNYDFSQALVMYIKEKQGQVLLSVTVVNLDDRILLQEEYLMPVFHSLRFYDAIGGILEQFPSVKVIGVGIPGQTVNGEIMVSSLPELTGYRMVEELHEQFGLPVMVENDINAAISGYCARYELEEECMIGIYFPHNHPPGMGIYLDGKIVKGNNGMAGEIKFLPGSPDWYQPLDDAGFGDAACRMIHSINVILAPHKIVIYQDRAKAEALSQAWEAYTTRHVMPAYPEMIIQETFQQDFESGMRWLTLRDL</sequence>
<reference evidence="4 5" key="1">
    <citation type="submission" date="2016-05" db="EMBL/GenBank/DDBJ databases">
        <title>Paenibacillus oryzae. sp. nov., isolated from the rice root.</title>
        <authorList>
            <person name="Zhang J."/>
            <person name="Zhang X."/>
        </authorList>
    </citation>
    <scope>NUCLEOTIDE SEQUENCE [LARGE SCALE GENOMIC DNA]</scope>
    <source>
        <strain evidence="4 5">1DrF-4</strain>
    </source>
</reference>
<dbReference type="CDD" id="cd23763">
    <property type="entry name" value="ASKHA_ATPase_ROK"/>
    <property type="match status" value="1"/>
</dbReference>
<dbReference type="Gene3D" id="1.10.10.10">
    <property type="entry name" value="Winged helix-like DNA-binding domain superfamily/Winged helix DNA-binding domain"/>
    <property type="match status" value="1"/>
</dbReference>
<evidence type="ECO:0000256" key="2">
    <source>
        <dbReference type="ARBA" id="ARBA00006479"/>
    </source>
</evidence>
<dbReference type="SUPFAM" id="SSF53067">
    <property type="entry name" value="Actin-like ATPase domain"/>
    <property type="match status" value="1"/>
</dbReference>
<gene>
    <name evidence="4" type="ORF">A7K91_19680</name>
</gene>
<keyword evidence="5" id="KW-1185">Reference proteome</keyword>
<dbReference type="RefSeq" id="WP_068680870.1">
    <property type="nucleotide sequence ID" value="NZ_LYPA01000041.1"/>
</dbReference>
<dbReference type="InterPro" id="IPR000600">
    <property type="entry name" value="ROK"/>
</dbReference>
<proteinExistence type="inferred from homology"/>
<evidence type="ECO:0000313" key="5">
    <source>
        <dbReference type="Proteomes" id="UP000092024"/>
    </source>
</evidence>